<dbReference type="InterPro" id="IPR036390">
    <property type="entry name" value="WH_DNA-bd_sf"/>
</dbReference>
<dbReference type="SUPFAM" id="SSF46785">
    <property type="entry name" value="Winged helix' DNA-binding domain"/>
    <property type="match status" value="1"/>
</dbReference>
<sequence length="70" mass="7947">MMAPIFIKSKEEALPDVKNWLLSAFREKKGYFVPKKDVFGAYADFCAQHHYESTTPASFGKYSLGWRPGG</sequence>
<feature type="domain" description="RFX-type winged-helix" evidence="1">
    <location>
        <begin position="18"/>
        <end position="61"/>
    </location>
</feature>
<evidence type="ECO:0000313" key="3">
    <source>
        <dbReference type="Proteomes" id="UP000011083"/>
    </source>
</evidence>
<dbReference type="GO" id="GO:0006355">
    <property type="term" value="P:regulation of DNA-templated transcription"/>
    <property type="evidence" value="ECO:0007669"/>
    <property type="project" value="InterPro"/>
</dbReference>
<dbReference type="Proteomes" id="UP000011083">
    <property type="component" value="Unassembled WGS sequence"/>
</dbReference>
<evidence type="ECO:0000313" key="2">
    <source>
        <dbReference type="EMBL" id="ELR21695.1"/>
    </source>
</evidence>
<gene>
    <name evidence="2" type="ORF">ACA1_231820</name>
</gene>
<dbReference type="Gene3D" id="1.10.10.10">
    <property type="entry name" value="Winged helix-like DNA-binding domain superfamily/Winged helix DNA-binding domain"/>
    <property type="match status" value="1"/>
</dbReference>
<proteinExistence type="predicted"/>
<dbReference type="VEuPathDB" id="AmoebaDB:ACA1_231820"/>
<dbReference type="GeneID" id="14922604"/>
<accession>L8H949</accession>
<dbReference type="InterPro" id="IPR036388">
    <property type="entry name" value="WH-like_DNA-bd_sf"/>
</dbReference>
<dbReference type="RefSeq" id="XP_004346640.1">
    <property type="nucleotide sequence ID" value="XM_004346590.1"/>
</dbReference>
<reference evidence="2 3" key="1">
    <citation type="journal article" date="2013" name="Genome Biol.">
        <title>Genome of Acanthamoeba castellanii highlights extensive lateral gene transfer and early evolution of tyrosine kinase signaling.</title>
        <authorList>
            <person name="Clarke M."/>
            <person name="Lohan A.J."/>
            <person name="Liu B."/>
            <person name="Lagkouvardos I."/>
            <person name="Roy S."/>
            <person name="Zafar N."/>
            <person name="Bertelli C."/>
            <person name="Schilde C."/>
            <person name="Kianianmomeni A."/>
            <person name="Burglin T.R."/>
            <person name="Frech C."/>
            <person name="Turcotte B."/>
            <person name="Kopec K.O."/>
            <person name="Synnott J.M."/>
            <person name="Choo C."/>
            <person name="Paponov I."/>
            <person name="Finkler A."/>
            <person name="Soon Heng Tan C."/>
            <person name="Hutchins A.P."/>
            <person name="Weinmeier T."/>
            <person name="Rattei T."/>
            <person name="Chu J.S."/>
            <person name="Gimenez G."/>
            <person name="Irimia M."/>
            <person name="Rigden D.J."/>
            <person name="Fitzpatrick D.A."/>
            <person name="Lorenzo-Morales J."/>
            <person name="Bateman A."/>
            <person name="Chiu C.H."/>
            <person name="Tang P."/>
            <person name="Hegemann P."/>
            <person name="Fromm H."/>
            <person name="Raoult D."/>
            <person name="Greub G."/>
            <person name="Miranda-Saavedra D."/>
            <person name="Chen N."/>
            <person name="Nash P."/>
            <person name="Ginger M.L."/>
            <person name="Horn M."/>
            <person name="Schaap P."/>
            <person name="Caler L."/>
            <person name="Loftus B."/>
        </authorList>
    </citation>
    <scope>NUCLEOTIDE SEQUENCE [LARGE SCALE GENOMIC DNA]</scope>
    <source>
        <strain evidence="2 3">Neff</strain>
    </source>
</reference>
<dbReference type="EMBL" id="KB007901">
    <property type="protein sequence ID" value="ELR21695.1"/>
    <property type="molecule type" value="Genomic_DNA"/>
</dbReference>
<evidence type="ECO:0000259" key="1">
    <source>
        <dbReference type="Pfam" id="PF02257"/>
    </source>
</evidence>
<keyword evidence="3" id="KW-1185">Reference proteome</keyword>
<dbReference type="KEGG" id="acan:ACA1_231820"/>
<dbReference type="InterPro" id="IPR003150">
    <property type="entry name" value="DNA-bd_RFX"/>
</dbReference>
<name>L8H949_ACACF</name>
<dbReference type="Pfam" id="PF02257">
    <property type="entry name" value="RFX_DNA_binding"/>
    <property type="match status" value="1"/>
</dbReference>
<organism evidence="2 3">
    <name type="scientific">Acanthamoeba castellanii (strain ATCC 30010 / Neff)</name>
    <dbReference type="NCBI Taxonomy" id="1257118"/>
    <lineage>
        <taxon>Eukaryota</taxon>
        <taxon>Amoebozoa</taxon>
        <taxon>Discosea</taxon>
        <taxon>Longamoebia</taxon>
        <taxon>Centramoebida</taxon>
        <taxon>Acanthamoebidae</taxon>
        <taxon>Acanthamoeba</taxon>
    </lineage>
</organism>
<protein>
    <recommendedName>
        <fullName evidence="1">RFX-type winged-helix domain-containing protein</fullName>
    </recommendedName>
</protein>
<dbReference type="GO" id="GO:0003677">
    <property type="term" value="F:DNA binding"/>
    <property type="evidence" value="ECO:0007669"/>
    <property type="project" value="InterPro"/>
</dbReference>
<dbReference type="AlphaFoldDB" id="L8H949"/>